<gene>
    <name evidence="2" type="ORF">ZIOFF_015057</name>
</gene>
<dbReference type="SUPFAM" id="SSF51110">
    <property type="entry name" value="alpha-D-mannose-specific plant lectins"/>
    <property type="match status" value="1"/>
</dbReference>
<dbReference type="PROSITE" id="PS50927">
    <property type="entry name" value="BULB_LECTIN"/>
    <property type="match status" value="1"/>
</dbReference>
<accession>A0A8J5LPZ6</accession>
<reference evidence="2 3" key="1">
    <citation type="submission" date="2020-08" db="EMBL/GenBank/DDBJ databases">
        <title>Plant Genome Project.</title>
        <authorList>
            <person name="Zhang R.-G."/>
        </authorList>
    </citation>
    <scope>NUCLEOTIDE SEQUENCE [LARGE SCALE GENOMIC DNA]</scope>
    <source>
        <tissue evidence="2">Rhizome</tissue>
    </source>
</reference>
<dbReference type="AlphaFoldDB" id="A0A8J5LPZ6"/>
<sequence>MASLNLTSDGNLILFEKGTKVWSTGTSEELNSARFQLLEAGNLPLTADNSNRILWQNFDHARDTFLPGMKLGFDFRTNTSWQLVTWMSVAGPSPGRRTMVIRMKQMARSLLVVRRRAGADLR</sequence>
<organism evidence="2 3">
    <name type="scientific">Zingiber officinale</name>
    <name type="common">Ginger</name>
    <name type="synonym">Amomum zingiber</name>
    <dbReference type="NCBI Taxonomy" id="94328"/>
    <lineage>
        <taxon>Eukaryota</taxon>
        <taxon>Viridiplantae</taxon>
        <taxon>Streptophyta</taxon>
        <taxon>Embryophyta</taxon>
        <taxon>Tracheophyta</taxon>
        <taxon>Spermatophyta</taxon>
        <taxon>Magnoliopsida</taxon>
        <taxon>Liliopsida</taxon>
        <taxon>Zingiberales</taxon>
        <taxon>Zingiberaceae</taxon>
        <taxon>Zingiber</taxon>
    </lineage>
</organism>
<dbReference type="GO" id="GO:0051707">
    <property type="term" value="P:response to other organism"/>
    <property type="evidence" value="ECO:0007669"/>
    <property type="project" value="UniProtKB-ARBA"/>
</dbReference>
<evidence type="ECO:0000313" key="3">
    <source>
        <dbReference type="Proteomes" id="UP000734854"/>
    </source>
</evidence>
<dbReference type="Gene3D" id="2.90.10.10">
    <property type="entry name" value="Bulb-type lectin domain"/>
    <property type="match status" value="1"/>
</dbReference>
<dbReference type="Pfam" id="PF01453">
    <property type="entry name" value="B_lectin"/>
    <property type="match status" value="1"/>
</dbReference>
<evidence type="ECO:0000313" key="2">
    <source>
        <dbReference type="EMBL" id="KAG6525105.1"/>
    </source>
</evidence>
<keyword evidence="3" id="KW-1185">Reference proteome</keyword>
<dbReference type="InterPro" id="IPR001480">
    <property type="entry name" value="Bulb-type_lectin_dom"/>
</dbReference>
<dbReference type="EMBL" id="JACMSC010000004">
    <property type="protein sequence ID" value="KAG6525105.1"/>
    <property type="molecule type" value="Genomic_DNA"/>
</dbReference>
<name>A0A8J5LPZ6_ZINOF</name>
<dbReference type="PANTHER" id="PTHR32444:SF108">
    <property type="entry name" value="OS02G0527900 PROTEIN"/>
    <property type="match status" value="1"/>
</dbReference>
<comment type="caution">
    <text evidence="2">The sequence shown here is derived from an EMBL/GenBank/DDBJ whole genome shotgun (WGS) entry which is preliminary data.</text>
</comment>
<feature type="domain" description="Bulb-type lectin" evidence="1">
    <location>
        <begin position="1"/>
        <end position="58"/>
    </location>
</feature>
<protein>
    <recommendedName>
        <fullName evidence="1">Bulb-type lectin domain-containing protein</fullName>
    </recommendedName>
</protein>
<dbReference type="InterPro" id="IPR036426">
    <property type="entry name" value="Bulb-type_lectin_dom_sf"/>
</dbReference>
<dbReference type="PANTHER" id="PTHR32444">
    <property type="entry name" value="BULB-TYPE LECTIN DOMAIN-CONTAINING PROTEIN"/>
    <property type="match status" value="1"/>
</dbReference>
<dbReference type="Proteomes" id="UP000734854">
    <property type="component" value="Unassembled WGS sequence"/>
</dbReference>
<evidence type="ECO:0000259" key="1">
    <source>
        <dbReference type="PROSITE" id="PS50927"/>
    </source>
</evidence>
<proteinExistence type="predicted"/>